<keyword evidence="4 5" id="KW-0833">Ubl conjugation pathway</keyword>
<dbReference type="InParanoid" id="G8JRU3"/>
<dbReference type="eggNOG" id="KOG0942">
    <property type="taxonomic scope" value="Eukaryota"/>
</dbReference>
<dbReference type="Pfam" id="PF00632">
    <property type="entry name" value="HECT"/>
    <property type="match status" value="1"/>
</dbReference>
<evidence type="ECO:0000256" key="4">
    <source>
        <dbReference type="ARBA" id="ARBA00022786"/>
    </source>
</evidence>
<evidence type="ECO:0000313" key="7">
    <source>
        <dbReference type="EMBL" id="AET38862.1"/>
    </source>
</evidence>
<dbReference type="EMBL" id="CP002499">
    <property type="protein sequence ID" value="AET38862.1"/>
    <property type="molecule type" value="Genomic_DNA"/>
</dbReference>
<dbReference type="GO" id="GO:0034605">
    <property type="term" value="P:cellular response to heat"/>
    <property type="evidence" value="ECO:0007669"/>
    <property type="project" value="EnsemblFungi"/>
</dbReference>
<keyword evidence="8" id="KW-1185">Reference proteome</keyword>
<dbReference type="OMA" id="IIAPHWM"/>
<dbReference type="Gene3D" id="3.30.2410.10">
    <property type="entry name" value="Hect, E3 ligase catalytic domain"/>
    <property type="match status" value="1"/>
</dbReference>
<dbReference type="GO" id="GO:0034450">
    <property type="term" value="F:ubiquitin-ubiquitin ligase activity"/>
    <property type="evidence" value="ECO:0007669"/>
    <property type="project" value="EnsemblFungi"/>
</dbReference>
<protein>
    <recommendedName>
        <fullName evidence="2">HECT-type E3 ubiquitin transferase</fullName>
        <ecNumber evidence="2">2.3.2.26</ecNumber>
    </recommendedName>
</protein>
<comment type="catalytic activity">
    <reaction evidence="1">
        <text>S-ubiquitinyl-[E2 ubiquitin-conjugating enzyme]-L-cysteine + [acceptor protein]-L-lysine = [E2 ubiquitin-conjugating enzyme]-L-cysteine + N(6)-ubiquitinyl-[acceptor protein]-L-lysine.</text>
        <dbReference type="EC" id="2.3.2.26"/>
    </reaction>
</comment>
<dbReference type="InterPro" id="IPR044611">
    <property type="entry name" value="E3A/B/C-like"/>
</dbReference>
<dbReference type="GO" id="GO:0036503">
    <property type="term" value="P:ERAD pathway"/>
    <property type="evidence" value="ECO:0007669"/>
    <property type="project" value="EnsemblFungi"/>
</dbReference>
<name>G8JRU3_ERECY</name>
<dbReference type="InterPro" id="IPR000569">
    <property type="entry name" value="HECT_dom"/>
</dbReference>
<dbReference type="Gene3D" id="3.30.2160.10">
    <property type="entry name" value="Hect, E3 ligase catalytic domain"/>
    <property type="match status" value="1"/>
</dbReference>
<dbReference type="FunCoup" id="G8JRU3">
    <property type="interactions" value="421"/>
</dbReference>
<evidence type="ECO:0000256" key="2">
    <source>
        <dbReference type="ARBA" id="ARBA00012485"/>
    </source>
</evidence>
<dbReference type="GeneID" id="11468939"/>
<evidence type="ECO:0000256" key="5">
    <source>
        <dbReference type="PROSITE-ProRule" id="PRU00104"/>
    </source>
</evidence>
<dbReference type="GO" id="GO:0071629">
    <property type="term" value="P:cytoplasm protein quality control by the ubiquitin-proteasome system"/>
    <property type="evidence" value="ECO:0007669"/>
    <property type="project" value="EnsemblFungi"/>
</dbReference>
<dbReference type="Gene3D" id="3.90.1750.10">
    <property type="entry name" value="Hect, E3 ligase catalytic domains"/>
    <property type="match status" value="1"/>
</dbReference>
<dbReference type="AlphaFoldDB" id="G8JRU3"/>
<reference evidence="8" key="1">
    <citation type="journal article" date="2012" name="G3 (Bethesda)">
        <title>Pichia sorbitophila, an interspecies yeast hybrid reveals early steps of genome resolution following polyploidization.</title>
        <authorList>
            <person name="Leh Louis V."/>
            <person name="Despons L."/>
            <person name="Friedrich A."/>
            <person name="Martin T."/>
            <person name="Durrens P."/>
            <person name="Casaregola S."/>
            <person name="Neuveglise C."/>
            <person name="Fairhead C."/>
            <person name="Marck C."/>
            <person name="Cruz J.A."/>
            <person name="Straub M.L."/>
            <person name="Kugler V."/>
            <person name="Sacerdot C."/>
            <person name="Uzunov Z."/>
            <person name="Thierry A."/>
            <person name="Weiss S."/>
            <person name="Bleykasten C."/>
            <person name="De Montigny J."/>
            <person name="Jacques N."/>
            <person name="Jung P."/>
            <person name="Lemaire M."/>
            <person name="Mallet S."/>
            <person name="Morel G."/>
            <person name="Richard G.F."/>
            <person name="Sarkar A."/>
            <person name="Savel G."/>
            <person name="Schacherer J."/>
            <person name="Seret M.L."/>
            <person name="Talla E."/>
            <person name="Samson G."/>
            <person name="Jubin C."/>
            <person name="Poulain J."/>
            <person name="Vacherie B."/>
            <person name="Barbe V."/>
            <person name="Pelletier E."/>
            <person name="Sherman D.J."/>
            <person name="Westhof E."/>
            <person name="Weissenbach J."/>
            <person name="Baret P.V."/>
            <person name="Wincker P."/>
            <person name="Gaillardin C."/>
            <person name="Dujon B."/>
            <person name="Souciet J.L."/>
        </authorList>
    </citation>
    <scope>NUCLEOTIDE SEQUENCE [LARGE SCALE GENOMIC DNA]</scope>
    <source>
        <strain evidence="8">CBS 270.75 / DBVPG 7215 / KCTC 17166 / NRRL Y-17582</strain>
    </source>
</reference>
<dbReference type="SMART" id="SM00119">
    <property type="entry name" value="HECTc"/>
    <property type="match status" value="1"/>
</dbReference>
<evidence type="ECO:0000256" key="1">
    <source>
        <dbReference type="ARBA" id="ARBA00000885"/>
    </source>
</evidence>
<dbReference type="CDD" id="cd00078">
    <property type="entry name" value="HECTc"/>
    <property type="match status" value="1"/>
</dbReference>
<dbReference type="InterPro" id="IPR035983">
    <property type="entry name" value="Hect_E3_ubiquitin_ligase"/>
</dbReference>
<gene>
    <name evidence="7" type="ordered locus">Ecym_3375</name>
</gene>
<evidence type="ECO:0000259" key="6">
    <source>
        <dbReference type="PROSITE" id="PS50237"/>
    </source>
</evidence>
<dbReference type="Proteomes" id="UP000006790">
    <property type="component" value="Chromosome 3"/>
</dbReference>
<accession>G8JRU3</accession>
<dbReference type="CDD" id="cd23767">
    <property type="entry name" value="IQCD"/>
    <property type="match status" value="1"/>
</dbReference>
<dbReference type="PROSITE" id="PS50237">
    <property type="entry name" value="HECT"/>
    <property type="match status" value="1"/>
</dbReference>
<evidence type="ECO:0000256" key="3">
    <source>
        <dbReference type="ARBA" id="ARBA00022679"/>
    </source>
</evidence>
<dbReference type="OrthoDB" id="8068875at2759"/>
<feature type="domain" description="HECT" evidence="6">
    <location>
        <begin position="609"/>
        <end position="941"/>
    </location>
</feature>
<dbReference type="GO" id="GO:0000502">
    <property type="term" value="C:proteasome complex"/>
    <property type="evidence" value="ECO:0007669"/>
    <property type="project" value="EnsemblFungi"/>
</dbReference>
<proteinExistence type="predicted"/>
<dbReference type="SUPFAM" id="SSF56204">
    <property type="entry name" value="Hect, E3 ligase catalytic domain"/>
    <property type="match status" value="1"/>
</dbReference>
<sequence>MLNFNGSTKRRNVNLGSRSQVKRTDLIERAKIERERRAEEKKSNEAAILIQKTARQWLIKKKVFAAFLKGTNIHVYRLIVAFSPSIFYFTSKADMESLIKQCSIDDATVYWKATRLLELSPVLNIPNDLIQTITFKLNNSRYDPLTPPIPQRYSAATKLTRSREIENIIQSRLSIMQSSTGILSDDFLEQLLEVVPNERVFMDFEAIKWSSLYTMDHASVRRMENLTNWLKKISKILCPEIVLLQEQLSDDIIYYMVFLFADLNGPISSTICSVICSCMSKNKSFKFDSENYFFSYVEKLYSYSLASILCEFFHTKSVLDASVYARTLIKNAPSPRHSQVLLLGLVADNKAMDSLIKGCNNNEDVNEDVFLLLVECLDVYLLYVGDTTFLGPRSSFLLEYVIKFCKLLKFKIIELIMGHQNEYDSFKMHNFLSLAQKLHARSSRSNFLPFEETYDFWVITNNTIQRCDLTEVLLNFDDYYRKELDALTGGDDNKFDALNFDRRGYENSIKEKFFELKSPKNAPWGSLTLRKLDILLRAPFLIPFNERVSYFEKLIQHDNERLHSRSDLYFAFGLTQQFFPNGRRQRATISRSRILEDAYEAFNPIGEAFKEQLAVTFVNEFGPEVGIDGGGITKEFLTSISDEGFNKDKYGLFESNSSYELYPSDTATSPLQLKYLQFLGKILGKCLYEKVLIDVNFADFFLHKLLNTSKNMVCSFDNLSSFDQELYDNLNKLFDMTNDELLQLDLRMELFDNATKKFVELIPGGSDIPVSVTNVRQYAMAIASYKINAKLYKPTLFFQTGMSTIIPPHWISIFSSREISNLISGGGKDIDLSDLKANVTYGGYVETDKTIQDLWQLLIEFTPEERCKFIKFATSVPRAPLLGFQMLNPNFGIHNAGRDGNRLPTASTCVNLLKLPDYQDKNLLREKLLYAINAEARFDLS</sequence>
<evidence type="ECO:0000313" key="8">
    <source>
        <dbReference type="Proteomes" id="UP000006790"/>
    </source>
</evidence>
<feature type="active site" description="Glycyl thioester intermediate" evidence="5">
    <location>
        <position position="909"/>
    </location>
</feature>
<dbReference type="HOGENOM" id="CLU_002173_2_3_1"/>
<dbReference type="PANTHER" id="PTHR45700">
    <property type="entry name" value="UBIQUITIN-PROTEIN LIGASE E3C"/>
    <property type="match status" value="1"/>
</dbReference>
<organism evidence="7 8">
    <name type="scientific">Eremothecium cymbalariae (strain CBS 270.75 / DBVPG 7215 / KCTC 17166 / NRRL Y-17582)</name>
    <name type="common">Yeast</name>
    <dbReference type="NCBI Taxonomy" id="931890"/>
    <lineage>
        <taxon>Eukaryota</taxon>
        <taxon>Fungi</taxon>
        <taxon>Dikarya</taxon>
        <taxon>Ascomycota</taxon>
        <taxon>Saccharomycotina</taxon>
        <taxon>Saccharomycetes</taxon>
        <taxon>Saccharomycetales</taxon>
        <taxon>Saccharomycetaceae</taxon>
        <taxon>Eremothecium</taxon>
    </lineage>
</organism>
<dbReference type="EC" id="2.3.2.26" evidence="2"/>
<dbReference type="GO" id="GO:0005829">
    <property type="term" value="C:cytosol"/>
    <property type="evidence" value="ECO:0007669"/>
    <property type="project" value="EnsemblFungi"/>
</dbReference>
<dbReference type="PANTHER" id="PTHR45700:SF2">
    <property type="entry name" value="UBIQUITIN-PROTEIN LIGASE E3C"/>
    <property type="match status" value="1"/>
</dbReference>
<dbReference type="RefSeq" id="XP_003645679.1">
    <property type="nucleotide sequence ID" value="XM_003645631.1"/>
</dbReference>
<dbReference type="KEGG" id="erc:Ecym_3375"/>
<dbReference type="GO" id="GO:0000209">
    <property type="term" value="P:protein polyubiquitination"/>
    <property type="evidence" value="ECO:0007669"/>
    <property type="project" value="EnsemblFungi"/>
</dbReference>
<dbReference type="GO" id="GO:0010994">
    <property type="term" value="P:free ubiquitin chain polymerization"/>
    <property type="evidence" value="ECO:0007669"/>
    <property type="project" value="EnsemblFungi"/>
</dbReference>
<dbReference type="FunFam" id="3.30.2410.10:FF:000011">
    <property type="entry name" value="Putative Ubiquitin-protein ligase E3C"/>
    <property type="match status" value="1"/>
</dbReference>
<keyword evidence="3" id="KW-0808">Transferase</keyword>
<dbReference type="GO" id="GO:0005634">
    <property type="term" value="C:nucleus"/>
    <property type="evidence" value="ECO:0007669"/>
    <property type="project" value="EnsemblFungi"/>
</dbReference>
<dbReference type="STRING" id="931890.G8JRU3"/>